<accession>A0A2B4S468</accession>
<dbReference type="Proteomes" id="UP000225706">
    <property type="component" value="Unassembled WGS sequence"/>
</dbReference>
<sequence length="1586" mass="176692">MFTKSQFNSKPEKAPSKQSVFPNNGNILKKKARSTILSVLTKRQTQEKFLLGDKADGQRDDQKGNVSTSKPFSEEPKWPDTESMIVDLESTGSGNSQTPRHGDTTHSSYQLATLDHNRLTSDKVSVTRSISTPGKFSSSINEGEKANHQQVGRNNIDGSTKVSKILARWPPQRADENRMEKNIHSLCERRHSAPKHLSWPANGMEALVVSISPSYTSIKDIAPSSSSTSAKSVVDSVKVSIPFQVQSQQQSPRAEQQSDAWASSVSVCVPFQVNENGESIPVSPSVNKNFLPSSSLEDPTAAVEARKVSIPMIMESNLTTPNSQSAFESTPMALQKEGDSSVDMKKMSPSQPSLPMGSSSLLTPDDGKGVSGDRVDGGVVNKPRALSSAASPSQGKRKISTRDHHIKDNKQVPAKEHSPKTMGKEASKHKHPTGKAASSTALKVPFGGKPRSKSFTAGDKTKLTPCSSSAQSSPTETPKSVSPASSPRTTRRHLTPKDAIRAEGRKTGQLKKPESHGRPHSDPLIGEKIQAKKKSIGAAASDVHKTGISKSDLEAMKNKVKELENENAELKTKLQGMEHRLAVVPLLEKEKLHLQKQVNEVIQENEKKARELERLKSSSAKLKEEMSSSKAERDQLKMALETSQVEIKKLGAHKRTLEELKSTLTQENEDKTKSIAQYVENIEKLTASNVELVLQDGLSKKKIATLLRGLQSLKDSVRQLKEENKCLQSQIVENGIELVGTMRNCVNGLEQVISGLEKEKSEKAEKETQVFDNTETLDKDTQCDEVGSKDLLLRELEESKLLVECLKNRISEVNDVATKTSVEQQESRADHELPSTPPSRGSDCSGCASLQEQLASLKSTLDSRQDSFEKLEGERNEAVEEMKELRREAKYLKYVLCYREDVQNLQSTNQQSKELEKLGSNLEEAEKKVIDLEDEVVRLQEEKQTLLMSILNFHSGHQVDDVVEEGNDGEESDSESEIDDDEIQDERKVVERSRNADSMSRDTDSISRNTDSISRNTDSISRREQLKYRFQLSLSESDYSFSSEQRTEGEEETESEIEDDENEKTWMVLKKVKAENRQLKSSLNEANDEKEELLSSLDKLCEEFDALKENYDKLEEEHAALSDKAKQDKHSLQTRLRGGELDRDTLKDSLREIQDEKLALLKCLEMRNTEPMSPLSPLPQPLLDKIIAQAQSFTQDENKSNEPTSNEEYSDVSSSSDDEEEPKVSVQQTSTESHPELKKQPDMKTTNAKDKELASLVASIENDLGKLKERLAKGDSNAPGTLNDDDAGKEKESRPRKPAPGERMLKRQASTVKSNLDRVCREKQHLQDEVESLRRYLLQRRDSAMDIRTKRSHGSLKRVTAEVDSHLEGIKTLQTLLGKSDDQLRQSNEIISRLEALNDETEEKLRDSELLQDDLRHAVMIANNFAMEEQQKAKQLMLQNEELLKKLGTLKPGNTSTDTIEKDENLLDEKATKGKKIPKLKEANGLHRSVSEDDVLYADDESNFATEGESDFYSSRQSSVADESEFARSPTPHEEDVDNFDISTSNVAPSEEPAKSGDLTESELTSQYSSTADTQSDLTEEEDDTE</sequence>
<feature type="compositionally biased region" description="Polar residues" evidence="2">
    <location>
        <begin position="90"/>
        <end position="107"/>
    </location>
</feature>
<feature type="compositionally biased region" description="Polar residues" evidence="2">
    <location>
        <begin position="1562"/>
        <end position="1577"/>
    </location>
</feature>
<evidence type="ECO:0000313" key="3">
    <source>
        <dbReference type="EMBL" id="PFX23387.1"/>
    </source>
</evidence>
<feature type="compositionally biased region" description="Polar residues" evidence="2">
    <location>
        <begin position="464"/>
        <end position="488"/>
    </location>
</feature>
<feature type="region of interest" description="Disordered" evidence="2">
    <location>
        <begin position="123"/>
        <end position="156"/>
    </location>
</feature>
<feature type="compositionally biased region" description="Basic and acidic residues" evidence="2">
    <location>
        <begin position="985"/>
        <end position="1005"/>
    </location>
</feature>
<feature type="compositionally biased region" description="Basic and acidic residues" evidence="2">
    <location>
        <begin position="365"/>
        <end position="376"/>
    </location>
</feature>
<feature type="region of interest" description="Disordered" evidence="2">
    <location>
        <begin position="1471"/>
        <end position="1586"/>
    </location>
</feature>
<feature type="compositionally biased region" description="Basic and acidic residues" evidence="2">
    <location>
        <begin position="1479"/>
        <end position="1491"/>
    </location>
</feature>
<feature type="compositionally biased region" description="Acidic residues" evidence="2">
    <location>
        <begin position="963"/>
        <end position="984"/>
    </location>
</feature>
<feature type="compositionally biased region" description="Basic and acidic residues" evidence="2">
    <location>
        <begin position="400"/>
        <end position="426"/>
    </location>
</feature>
<feature type="compositionally biased region" description="Polar residues" evidence="2">
    <location>
        <begin position="16"/>
        <end position="26"/>
    </location>
</feature>
<feature type="region of interest" description="Disordered" evidence="2">
    <location>
        <begin position="319"/>
        <end position="527"/>
    </location>
</feature>
<feature type="compositionally biased region" description="Acidic residues" evidence="2">
    <location>
        <begin position="1492"/>
        <end position="1502"/>
    </location>
</feature>
<feature type="compositionally biased region" description="Basic and acidic residues" evidence="2">
    <location>
        <begin position="47"/>
        <end position="63"/>
    </location>
</feature>
<feature type="compositionally biased region" description="Acidic residues" evidence="2">
    <location>
        <begin position="1049"/>
        <end position="1062"/>
    </location>
</feature>
<feature type="compositionally biased region" description="Polar residues" evidence="2">
    <location>
        <begin position="123"/>
        <end position="141"/>
    </location>
</feature>
<feature type="region of interest" description="Disordered" evidence="2">
    <location>
        <begin position="817"/>
        <end position="846"/>
    </location>
</feature>
<feature type="compositionally biased region" description="Basic and acidic residues" evidence="2">
    <location>
        <begin position="1233"/>
        <end position="1251"/>
    </location>
</feature>
<feature type="compositionally biased region" description="Polar residues" evidence="2">
    <location>
        <begin position="348"/>
        <end position="362"/>
    </location>
</feature>
<feature type="compositionally biased region" description="Basic and acidic residues" evidence="2">
    <location>
        <begin position="495"/>
        <end position="521"/>
    </location>
</feature>
<organism evidence="3 4">
    <name type="scientific">Stylophora pistillata</name>
    <name type="common">Smooth cauliflower coral</name>
    <dbReference type="NCBI Taxonomy" id="50429"/>
    <lineage>
        <taxon>Eukaryota</taxon>
        <taxon>Metazoa</taxon>
        <taxon>Cnidaria</taxon>
        <taxon>Anthozoa</taxon>
        <taxon>Hexacorallia</taxon>
        <taxon>Scleractinia</taxon>
        <taxon>Astrocoeniina</taxon>
        <taxon>Pocilloporidae</taxon>
        <taxon>Stylophora</taxon>
    </lineage>
</organism>
<feature type="region of interest" description="Disordered" evidence="2">
    <location>
        <begin position="1169"/>
        <end position="1251"/>
    </location>
</feature>
<feature type="region of interest" description="Disordered" evidence="2">
    <location>
        <begin position="963"/>
        <end position="1018"/>
    </location>
</feature>
<feature type="region of interest" description="Disordered" evidence="2">
    <location>
        <begin position="47"/>
        <end position="107"/>
    </location>
</feature>
<proteinExistence type="predicted"/>
<gene>
    <name evidence="3" type="ORF">AWC38_SpisGene12086</name>
</gene>
<feature type="region of interest" description="Disordered" evidence="2">
    <location>
        <begin position="1270"/>
        <end position="1315"/>
    </location>
</feature>
<feature type="compositionally biased region" description="Polar residues" evidence="2">
    <location>
        <begin position="1006"/>
        <end position="1018"/>
    </location>
</feature>
<feature type="compositionally biased region" description="Polar residues" evidence="2">
    <location>
        <begin position="319"/>
        <end position="328"/>
    </location>
</feature>
<feature type="region of interest" description="Disordered" evidence="2">
    <location>
        <begin position="1039"/>
        <end position="1062"/>
    </location>
</feature>
<feature type="compositionally biased region" description="Basic and acidic residues" evidence="2">
    <location>
        <begin position="1286"/>
        <end position="1305"/>
    </location>
</feature>
<evidence type="ECO:0000313" key="4">
    <source>
        <dbReference type="Proteomes" id="UP000225706"/>
    </source>
</evidence>
<protein>
    <submittedName>
        <fullName evidence="3">Uncharacterized protein</fullName>
    </submittedName>
</protein>
<evidence type="ECO:0000256" key="1">
    <source>
        <dbReference type="SAM" id="Coils"/>
    </source>
</evidence>
<reference evidence="4" key="1">
    <citation type="journal article" date="2017" name="bioRxiv">
        <title>Comparative analysis of the genomes of Stylophora pistillata and Acropora digitifera provides evidence for extensive differences between species of corals.</title>
        <authorList>
            <person name="Voolstra C.R."/>
            <person name="Li Y."/>
            <person name="Liew Y.J."/>
            <person name="Baumgarten S."/>
            <person name="Zoccola D."/>
            <person name="Flot J.-F."/>
            <person name="Tambutte S."/>
            <person name="Allemand D."/>
            <person name="Aranda M."/>
        </authorList>
    </citation>
    <scope>NUCLEOTIDE SEQUENCE [LARGE SCALE GENOMIC DNA]</scope>
</reference>
<feature type="region of interest" description="Disordered" evidence="2">
    <location>
        <begin position="1118"/>
        <end position="1146"/>
    </location>
</feature>
<dbReference type="OrthoDB" id="5979077at2759"/>
<keyword evidence="1" id="KW-0175">Coiled coil</keyword>
<feature type="region of interest" description="Disordered" evidence="2">
    <location>
        <begin position="1"/>
        <end position="28"/>
    </location>
</feature>
<feature type="coiled-coil region" evidence="1">
    <location>
        <begin position="861"/>
        <end position="949"/>
    </location>
</feature>
<feature type="coiled-coil region" evidence="1">
    <location>
        <begin position="546"/>
        <end position="670"/>
    </location>
</feature>
<dbReference type="EMBL" id="LSMT01000209">
    <property type="protein sequence ID" value="PFX23387.1"/>
    <property type="molecule type" value="Genomic_DNA"/>
</dbReference>
<comment type="caution">
    <text evidence="3">The sequence shown here is derived from an EMBL/GenBank/DDBJ whole genome shotgun (WGS) entry which is preliminary data.</text>
</comment>
<keyword evidence="4" id="KW-1185">Reference proteome</keyword>
<evidence type="ECO:0000256" key="2">
    <source>
        <dbReference type="SAM" id="MobiDB-lite"/>
    </source>
</evidence>
<feature type="compositionally biased region" description="Basic and acidic residues" evidence="2">
    <location>
        <begin position="336"/>
        <end position="346"/>
    </location>
</feature>
<feature type="coiled-coil region" evidence="1">
    <location>
        <begin position="1384"/>
        <end position="1446"/>
    </location>
</feature>
<name>A0A2B4S468_STYPI</name>
<feature type="coiled-coil region" evidence="1">
    <location>
        <begin position="703"/>
        <end position="809"/>
    </location>
</feature>
<feature type="compositionally biased region" description="Polar residues" evidence="2">
    <location>
        <begin position="1512"/>
        <end position="1521"/>
    </location>
</feature>